<name>A0A0N4VRQ8_ENTVE</name>
<organism evidence="11">
    <name type="scientific">Enterobius vermicularis</name>
    <name type="common">Human pinworm</name>
    <dbReference type="NCBI Taxonomy" id="51028"/>
    <lineage>
        <taxon>Eukaryota</taxon>
        <taxon>Metazoa</taxon>
        <taxon>Ecdysozoa</taxon>
        <taxon>Nematoda</taxon>
        <taxon>Chromadorea</taxon>
        <taxon>Rhabditida</taxon>
        <taxon>Spirurina</taxon>
        <taxon>Oxyuridomorpha</taxon>
        <taxon>Oxyuroidea</taxon>
        <taxon>Oxyuridae</taxon>
        <taxon>Enterobius</taxon>
    </lineage>
</organism>
<dbReference type="GO" id="GO:0006897">
    <property type="term" value="P:endocytosis"/>
    <property type="evidence" value="ECO:0007669"/>
    <property type="project" value="TreeGrafter"/>
</dbReference>
<dbReference type="PROSITE" id="PS50156">
    <property type="entry name" value="SSD"/>
    <property type="match status" value="1"/>
</dbReference>
<feature type="domain" description="SSD" evidence="8">
    <location>
        <begin position="1"/>
        <end position="66"/>
    </location>
</feature>
<evidence type="ECO:0000313" key="11">
    <source>
        <dbReference type="WBParaSite" id="EVEC_0001373001-mRNA-1"/>
    </source>
</evidence>
<reference evidence="11" key="1">
    <citation type="submission" date="2017-02" db="UniProtKB">
        <authorList>
            <consortium name="WormBaseParasite"/>
        </authorList>
    </citation>
    <scope>IDENTIFICATION</scope>
</reference>
<feature type="transmembrane region" description="Helical" evidence="7">
    <location>
        <begin position="27"/>
        <end position="46"/>
    </location>
</feature>
<dbReference type="InterPro" id="IPR003392">
    <property type="entry name" value="PTHD_SSD"/>
</dbReference>
<protein>
    <submittedName>
        <fullName evidence="11">SSD domain-containing protein</fullName>
    </submittedName>
</protein>
<evidence type="ECO:0000256" key="3">
    <source>
        <dbReference type="ARBA" id="ARBA00022692"/>
    </source>
</evidence>
<reference evidence="9 10" key="2">
    <citation type="submission" date="2018-10" db="EMBL/GenBank/DDBJ databases">
        <authorList>
            <consortium name="Pathogen Informatics"/>
        </authorList>
    </citation>
    <scope>NUCLEOTIDE SEQUENCE [LARGE SCALE GENOMIC DNA]</scope>
</reference>
<evidence type="ECO:0000313" key="10">
    <source>
        <dbReference type="Proteomes" id="UP000274131"/>
    </source>
</evidence>
<dbReference type="InterPro" id="IPR000731">
    <property type="entry name" value="SSD"/>
</dbReference>
<dbReference type="Gene3D" id="1.20.1640.10">
    <property type="entry name" value="Multidrug efflux transporter AcrB transmembrane domain"/>
    <property type="match status" value="1"/>
</dbReference>
<evidence type="ECO:0000256" key="6">
    <source>
        <dbReference type="ARBA" id="ARBA00023180"/>
    </source>
</evidence>
<keyword evidence="3 7" id="KW-0812">Transmembrane</keyword>
<keyword evidence="10" id="KW-1185">Reference proteome</keyword>
<keyword evidence="4 7" id="KW-1133">Transmembrane helix</keyword>
<dbReference type="GO" id="GO:0005886">
    <property type="term" value="C:plasma membrane"/>
    <property type="evidence" value="ECO:0007669"/>
    <property type="project" value="TreeGrafter"/>
</dbReference>
<dbReference type="SUPFAM" id="SSF82866">
    <property type="entry name" value="Multidrug efflux transporter AcrB transmembrane domain"/>
    <property type="match status" value="1"/>
</dbReference>
<evidence type="ECO:0000259" key="8">
    <source>
        <dbReference type="PROSITE" id="PS50156"/>
    </source>
</evidence>
<dbReference type="OrthoDB" id="6510177at2759"/>
<dbReference type="GO" id="GO:0018996">
    <property type="term" value="P:molting cycle, collagen and cuticulin-based cuticle"/>
    <property type="evidence" value="ECO:0007669"/>
    <property type="project" value="TreeGrafter"/>
</dbReference>
<keyword evidence="6" id="KW-0325">Glycoprotein</keyword>
<evidence type="ECO:0000256" key="5">
    <source>
        <dbReference type="ARBA" id="ARBA00023136"/>
    </source>
</evidence>
<keyword evidence="5 7" id="KW-0472">Membrane</keyword>
<evidence type="ECO:0000256" key="7">
    <source>
        <dbReference type="SAM" id="Phobius"/>
    </source>
</evidence>
<dbReference type="InterPro" id="IPR051697">
    <property type="entry name" value="Patched_domain-protein"/>
</dbReference>
<evidence type="ECO:0000313" key="9">
    <source>
        <dbReference type="EMBL" id="VDD98103.1"/>
    </source>
</evidence>
<dbReference type="GO" id="GO:0030659">
    <property type="term" value="C:cytoplasmic vesicle membrane"/>
    <property type="evidence" value="ECO:0007669"/>
    <property type="project" value="TreeGrafter"/>
</dbReference>
<dbReference type="Proteomes" id="UP000274131">
    <property type="component" value="Unassembled WGS sequence"/>
</dbReference>
<comment type="similarity">
    <text evidence="2">Belongs to the patched family.</text>
</comment>
<dbReference type="AlphaFoldDB" id="A0A0N4VRQ8"/>
<gene>
    <name evidence="9" type="ORF">EVEC_LOCUS12854</name>
</gene>
<comment type="subcellular location">
    <subcellularLocation>
        <location evidence="1">Membrane</location>
        <topology evidence="1">Multi-pass membrane protein</topology>
    </subcellularLocation>
</comment>
<evidence type="ECO:0000256" key="1">
    <source>
        <dbReference type="ARBA" id="ARBA00004141"/>
    </source>
</evidence>
<evidence type="ECO:0000256" key="2">
    <source>
        <dbReference type="ARBA" id="ARBA00005585"/>
    </source>
</evidence>
<proteinExistence type="inferred from homology"/>
<sequence>MATGTALGLLLFSGARSNTILAVTPFLVLAIGVDDAYLMINSWNVNSARRRGMRSKEQLRERIAEVCVFHK</sequence>
<evidence type="ECO:0000256" key="4">
    <source>
        <dbReference type="ARBA" id="ARBA00022989"/>
    </source>
</evidence>
<dbReference type="WBParaSite" id="EVEC_0001373001-mRNA-1">
    <property type="protein sequence ID" value="EVEC_0001373001-mRNA-1"/>
    <property type="gene ID" value="EVEC_0001373001"/>
</dbReference>
<accession>A0A0N4VRQ8</accession>
<dbReference type="Pfam" id="PF02460">
    <property type="entry name" value="Patched"/>
    <property type="match status" value="1"/>
</dbReference>
<dbReference type="EMBL" id="UXUI01017928">
    <property type="protein sequence ID" value="VDD98103.1"/>
    <property type="molecule type" value="Genomic_DNA"/>
</dbReference>
<dbReference type="PANTHER" id="PTHR10796">
    <property type="entry name" value="PATCHED-RELATED"/>
    <property type="match status" value="1"/>
</dbReference>
<dbReference type="PANTHER" id="PTHR10796:SF92">
    <property type="entry name" value="PATCHED-RELATED, ISOFORM A"/>
    <property type="match status" value="1"/>
</dbReference>